<dbReference type="SMART" id="SM00862">
    <property type="entry name" value="Trans_reg_C"/>
    <property type="match status" value="1"/>
</dbReference>
<comment type="similarity">
    <text evidence="1">Belongs to the AfsR/DnrI/RedD regulatory family.</text>
</comment>
<dbReference type="InterPro" id="IPR027417">
    <property type="entry name" value="P-loop_NTPase"/>
</dbReference>
<dbReference type="SMART" id="SM01043">
    <property type="entry name" value="BTAD"/>
    <property type="match status" value="1"/>
</dbReference>
<dbReference type="Gene3D" id="1.10.10.10">
    <property type="entry name" value="Winged helix-like DNA-binding domain superfamily/Winged helix DNA-binding domain"/>
    <property type="match status" value="1"/>
</dbReference>
<keyword evidence="9" id="KW-1185">Reference proteome</keyword>
<dbReference type="SUPFAM" id="SSF48452">
    <property type="entry name" value="TPR-like"/>
    <property type="match status" value="4"/>
</dbReference>
<dbReference type="RefSeq" id="WP_382390339.1">
    <property type="nucleotide sequence ID" value="NZ_JBHTCQ010000001.1"/>
</dbReference>
<proteinExistence type="inferred from homology"/>
<keyword evidence="3" id="KW-0805">Transcription regulation</keyword>
<evidence type="ECO:0000256" key="3">
    <source>
        <dbReference type="ARBA" id="ARBA00023015"/>
    </source>
</evidence>
<dbReference type="Pfam" id="PF03704">
    <property type="entry name" value="BTAD"/>
    <property type="match status" value="1"/>
</dbReference>
<accession>A0ABW2Q3Y5</accession>
<dbReference type="InterPro" id="IPR016032">
    <property type="entry name" value="Sig_transdc_resp-reg_C-effctor"/>
</dbReference>
<dbReference type="PRINTS" id="PR00364">
    <property type="entry name" value="DISEASERSIST"/>
</dbReference>
<sequence length="1084" mass="116846">MPPTPPAEAPLEVQLLGPMTVLRRGRDVTPRSGKQRIVLAALALAGGRPVSTDQLVDDVWGEEPVPSAPRTLRVYVARLRELLGDGVILTAPGGYRLDGARVTLDVEGFDADTAAAAEAEGEGDLERAVESLRAARARWRGEPLVDVRSPALRESHVPRLTERRLQATERRCDLEITLGRPETAVADLRDVVAEAAYREHAWALLMRALYSAGRQAEALDAYRQAAGILVEDLGTDPGEELRRTHQAVLTGELPTAPRAPEPPPHPATEVPHQLPARPGGFVGRDGQVDQLLAWLAEPDGTPVVVISGPPGVGKSALALRAAHEATDAFPDGQLFVDLRGFSGEQRLTAADALPRFLRALGVPGERIPADVDEQAALYRSRLAGRRVLVVADNAGTADVVRPLLPGESGCAVLVTSRDRFVELAASDAARLLPLDPLAPQDSARALAAQISHERVSREPDAAARLAQACGGLPVALRIAGATLAARPHLGLEDYLAELQADENRRWEGVDRAPVAAAFASSCATLAPEVRRAFRLLGLVPGPDFTVDAVEALTGRQDGRPVVAALTRASLAEEHAPGRFHLHDLVRAYARHRAEQEDEDRDEARSRLFDWYVTMTDAALLPHFAYRYRLPRPEPSDDLVEAVGPRWVDAELPNIVAAAVDCRERADLKHLWHLADAPRSYLVSTGHHKEWARLLELAVPVAEERGTEQVLGALRVNEAHLCHVRGDHDRAARLTEEAQALFAAAGDLGGEATAWNNLCHWLTSLGRPAEALRAAERTRELRYRFAGPPALLTTVETLIRTKVPLGELHSALFDIDEARNLAEKVDDGLRRAYCEATASLVHRRLGRLREAIDANRRAAAALAAAGDDLGDADIRADLSRCLVDAGDYPAARDEAERSLALVRAHDLPNAGIEARLTLAEIDLRTGAAARAAHDLTELAQLAATLGRPRIEVRALTLQASAHVSCSDGAAALAAAERARSLATDRGLWLGRDSALTAVTAALLSLGRAAEALETGSEALDRHRGTGYRLREARTACLLGDAHADQGDRRAAEQHWRDAYEVYAAIGTAEVDEAARRLGRGQDLSR</sequence>
<evidence type="ECO:0000313" key="9">
    <source>
        <dbReference type="Proteomes" id="UP001596455"/>
    </source>
</evidence>
<dbReference type="Gene3D" id="3.40.50.300">
    <property type="entry name" value="P-loop containing nucleotide triphosphate hydrolases"/>
    <property type="match status" value="1"/>
</dbReference>
<dbReference type="InterPro" id="IPR005158">
    <property type="entry name" value="BTAD"/>
</dbReference>
<dbReference type="Proteomes" id="UP001596455">
    <property type="component" value="Unassembled WGS sequence"/>
</dbReference>
<keyword evidence="4 6" id="KW-0238">DNA-binding</keyword>
<evidence type="ECO:0000256" key="2">
    <source>
        <dbReference type="ARBA" id="ARBA00022737"/>
    </source>
</evidence>
<feature type="DNA-binding region" description="OmpR/PhoB-type" evidence="6">
    <location>
        <begin position="4"/>
        <end position="99"/>
    </location>
</feature>
<evidence type="ECO:0000256" key="5">
    <source>
        <dbReference type="ARBA" id="ARBA00023163"/>
    </source>
</evidence>
<keyword evidence="2" id="KW-0677">Repeat</keyword>
<dbReference type="SUPFAM" id="SSF52540">
    <property type="entry name" value="P-loop containing nucleoside triphosphate hydrolases"/>
    <property type="match status" value="1"/>
</dbReference>
<dbReference type="CDD" id="cd15831">
    <property type="entry name" value="BTAD"/>
    <property type="match status" value="1"/>
</dbReference>
<dbReference type="Pfam" id="PF00931">
    <property type="entry name" value="NB-ARC"/>
    <property type="match status" value="1"/>
</dbReference>
<dbReference type="SMART" id="SM00382">
    <property type="entry name" value="AAA"/>
    <property type="match status" value="1"/>
</dbReference>
<gene>
    <name evidence="8" type="ORF">ACFQQL_00980</name>
</gene>
<dbReference type="SUPFAM" id="SSF46894">
    <property type="entry name" value="C-terminal effector domain of the bipartite response regulators"/>
    <property type="match status" value="1"/>
</dbReference>
<organism evidence="8 9">
    <name type="scientific">Georgenia alba</name>
    <dbReference type="NCBI Taxonomy" id="2233858"/>
    <lineage>
        <taxon>Bacteria</taxon>
        <taxon>Bacillati</taxon>
        <taxon>Actinomycetota</taxon>
        <taxon>Actinomycetes</taxon>
        <taxon>Micrococcales</taxon>
        <taxon>Bogoriellaceae</taxon>
        <taxon>Georgenia</taxon>
    </lineage>
</organism>
<dbReference type="InterPro" id="IPR042197">
    <property type="entry name" value="Apaf_helical"/>
</dbReference>
<evidence type="ECO:0000256" key="4">
    <source>
        <dbReference type="ARBA" id="ARBA00023125"/>
    </source>
</evidence>
<dbReference type="EMBL" id="JBHTCQ010000001">
    <property type="protein sequence ID" value="MFC7403664.1"/>
    <property type="molecule type" value="Genomic_DNA"/>
</dbReference>
<dbReference type="PANTHER" id="PTHR35807">
    <property type="entry name" value="TRANSCRIPTIONAL REGULATOR REDD-RELATED"/>
    <property type="match status" value="1"/>
</dbReference>
<evidence type="ECO:0000259" key="7">
    <source>
        <dbReference type="PROSITE" id="PS51755"/>
    </source>
</evidence>
<dbReference type="InterPro" id="IPR001867">
    <property type="entry name" value="OmpR/PhoB-type_DNA-bd"/>
</dbReference>
<dbReference type="InterPro" id="IPR051677">
    <property type="entry name" value="AfsR-DnrI-RedD_regulator"/>
</dbReference>
<evidence type="ECO:0000313" key="8">
    <source>
        <dbReference type="EMBL" id="MFC7403664.1"/>
    </source>
</evidence>
<dbReference type="PANTHER" id="PTHR35807:SF1">
    <property type="entry name" value="TRANSCRIPTIONAL REGULATOR REDD"/>
    <property type="match status" value="1"/>
</dbReference>
<feature type="domain" description="OmpR/PhoB-type" evidence="7">
    <location>
        <begin position="4"/>
        <end position="99"/>
    </location>
</feature>
<reference evidence="9" key="1">
    <citation type="journal article" date="2019" name="Int. J. Syst. Evol. Microbiol.">
        <title>The Global Catalogue of Microorganisms (GCM) 10K type strain sequencing project: providing services to taxonomists for standard genome sequencing and annotation.</title>
        <authorList>
            <consortium name="The Broad Institute Genomics Platform"/>
            <consortium name="The Broad Institute Genome Sequencing Center for Infectious Disease"/>
            <person name="Wu L."/>
            <person name="Ma J."/>
        </authorList>
    </citation>
    <scope>NUCLEOTIDE SEQUENCE [LARGE SCALE GENOMIC DNA]</scope>
    <source>
        <strain evidence="9">JCM 1490</strain>
    </source>
</reference>
<dbReference type="CDD" id="cd00383">
    <property type="entry name" value="trans_reg_C"/>
    <property type="match status" value="1"/>
</dbReference>
<dbReference type="Gene3D" id="1.25.40.10">
    <property type="entry name" value="Tetratricopeptide repeat domain"/>
    <property type="match status" value="3"/>
</dbReference>
<dbReference type="Pfam" id="PF00486">
    <property type="entry name" value="Trans_reg_C"/>
    <property type="match status" value="1"/>
</dbReference>
<evidence type="ECO:0000256" key="1">
    <source>
        <dbReference type="ARBA" id="ARBA00005820"/>
    </source>
</evidence>
<evidence type="ECO:0000256" key="6">
    <source>
        <dbReference type="PROSITE-ProRule" id="PRU01091"/>
    </source>
</evidence>
<protein>
    <submittedName>
        <fullName evidence="8">BTAD domain-containing putative transcriptional regulator</fullName>
    </submittedName>
</protein>
<keyword evidence="5" id="KW-0804">Transcription</keyword>
<dbReference type="InterPro" id="IPR003593">
    <property type="entry name" value="AAA+_ATPase"/>
</dbReference>
<dbReference type="Gene3D" id="1.10.8.430">
    <property type="entry name" value="Helical domain of apoptotic protease-activating factors"/>
    <property type="match status" value="1"/>
</dbReference>
<dbReference type="InterPro" id="IPR011990">
    <property type="entry name" value="TPR-like_helical_dom_sf"/>
</dbReference>
<dbReference type="InterPro" id="IPR002182">
    <property type="entry name" value="NB-ARC"/>
</dbReference>
<comment type="caution">
    <text evidence="8">The sequence shown here is derived from an EMBL/GenBank/DDBJ whole genome shotgun (WGS) entry which is preliminary data.</text>
</comment>
<dbReference type="InterPro" id="IPR036388">
    <property type="entry name" value="WH-like_DNA-bd_sf"/>
</dbReference>
<name>A0ABW2Q3Y5_9MICO</name>
<dbReference type="PROSITE" id="PS51755">
    <property type="entry name" value="OMPR_PHOB"/>
    <property type="match status" value="1"/>
</dbReference>